<dbReference type="Proteomes" id="UP000015346">
    <property type="component" value="Unassembled WGS sequence"/>
</dbReference>
<dbReference type="OrthoDB" id="7865640at2"/>
<dbReference type="AlphaFoldDB" id="S9R0W1"/>
<name>S9R0W1_9RHOB</name>
<sequence>MPSTRLLRLALIVSLLLNLVALGIFAGSVIGGRPPPGPDAGLGPLAGAFGPEDRRALLRDLRQRRDIRPPDRALREATLTTLIEALRSDPFDRDLARAAIEQHAARIEQAEAALREAFIERLAAMDPAERQALAERLESARHR</sequence>
<comment type="caution">
    <text evidence="2">The sequence shown here is derived from an EMBL/GenBank/DDBJ whole genome shotgun (WGS) entry which is preliminary data.</text>
</comment>
<dbReference type="STRING" id="1123069.ruthe_00695"/>
<evidence type="ECO:0000256" key="1">
    <source>
        <dbReference type="SAM" id="Coils"/>
    </source>
</evidence>
<organism evidence="2 3">
    <name type="scientific">Rubellimicrobium thermophilum DSM 16684</name>
    <dbReference type="NCBI Taxonomy" id="1123069"/>
    <lineage>
        <taxon>Bacteria</taxon>
        <taxon>Pseudomonadati</taxon>
        <taxon>Pseudomonadota</taxon>
        <taxon>Alphaproteobacteria</taxon>
        <taxon>Rhodobacterales</taxon>
        <taxon>Roseobacteraceae</taxon>
        <taxon>Rubellimicrobium</taxon>
    </lineage>
</organism>
<reference evidence="2 3" key="1">
    <citation type="journal article" date="2013" name="Stand. Genomic Sci.">
        <title>Genome sequence of the reddish-pigmented Rubellimicrobium thermophilum type strain (DSM 16684(T)), a member of the Roseobacter clade.</title>
        <authorList>
            <person name="Fiebig A."/>
            <person name="Riedel T."/>
            <person name="Gronow S."/>
            <person name="Petersen J."/>
            <person name="Klenk H.P."/>
            <person name="Goker M."/>
        </authorList>
    </citation>
    <scope>NUCLEOTIDE SEQUENCE [LARGE SCALE GENOMIC DNA]</scope>
    <source>
        <strain evidence="2 3">DSM 16684</strain>
    </source>
</reference>
<protein>
    <submittedName>
        <fullName evidence="2">Putative integral membrane protein</fullName>
    </submittedName>
</protein>
<feature type="coiled-coil region" evidence="1">
    <location>
        <begin position="93"/>
        <end position="120"/>
    </location>
</feature>
<dbReference type="EMBL" id="AOLV01000008">
    <property type="protein sequence ID" value="EPX87296.1"/>
    <property type="molecule type" value="Genomic_DNA"/>
</dbReference>
<evidence type="ECO:0000313" key="2">
    <source>
        <dbReference type="EMBL" id="EPX87296.1"/>
    </source>
</evidence>
<gene>
    <name evidence="2" type="ORF">ruthe_00695</name>
</gene>
<dbReference type="RefSeq" id="WP_021096800.1">
    <property type="nucleotide sequence ID" value="NZ_KE557320.1"/>
</dbReference>
<keyword evidence="1" id="KW-0175">Coiled coil</keyword>
<keyword evidence="3" id="KW-1185">Reference proteome</keyword>
<accession>S9R0W1</accession>
<evidence type="ECO:0000313" key="3">
    <source>
        <dbReference type="Proteomes" id="UP000015346"/>
    </source>
</evidence>
<dbReference type="HOGENOM" id="CLU_122852_0_0_5"/>
<proteinExistence type="predicted"/>
<dbReference type="InterPro" id="IPR025961">
    <property type="entry name" value="Metal_resist"/>
</dbReference>
<dbReference type="Pfam" id="PF13801">
    <property type="entry name" value="Metal_resist"/>
    <property type="match status" value="1"/>
</dbReference>